<dbReference type="PANTHER" id="PTHR11533">
    <property type="entry name" value="PROTEASE M1 ZINC METALLOPROTEASE"/>
    <property type="match status" value="1"/>
</dbReference>
<name>A0A0B1T641_OESDE</name>
<proteinExistence type="predicted"/>
<evidence type="ECO:0000259" key="1">
    <source>
        <dbReference type="Pfam" id="PF01433"/>
    </source>
</evidence>
<dbReference type="GO" id="GO:0042277">
    <property type="term" value="F:peptide binding"/>
    <property type="evidence" value="ECO:0007669"/>
    <property type="project" value="TreeGrafter"/>
</dbReference>
<dbReference type="InterPro" id="IPR014782">
    <property type="entry name" value="Peptidase_M1_dom"/>
</dbReference>
<dbReference type="PANTHER" id="PTHR11533:SF301">
    <property type="entry name" value="AMINOPEPTIDASE"/>
    <property type="match status" value="1"/>
</dbReference>
<dbReference type="EMBL" id="KN552213">
    <property type="protein sequence ID" value="KHJ91262.1"/>
    <property type="molecule type" value="Genomic_DNA"/>
</dbReference>
<dbReference type="GO" id="GO:0005737">
    <property type="term" value="C:cytoplasm"/>
    <property type="evidence" value="ECO:0007669"/>
    <property type="project" value="TreeGrafter"/>
</dbReference>
<evidence type="ECO:0000313" key="3">
    <source>
        <dbReference type="Proteomes" id="UP000053660"/>
    </source>
</evidence>
<dbReference type="Proteomes" id="UP000053660">
    <property type="component" value="Unassembled WGS sequence"/>
</dbReference>
<keyword evidence="3" id="KW-1185">Reference proteome</keyword>
<dbReference type="Pfam" id="PF01433">
    <property type="entry name" value="Peptidase_M1"/>
    <property type="match status" value="1"/>
</dbReference>
<dbReference type="GO" id="GO:0043171">
    <property type="term" value="P:peptide catabolic process"/>
    <property type="evidence" value="ECO:0007669"/>
    <property type="project" value="TreeGrafter"/>
</dbReference>
<dbReference type="AlphaFoldDB" id="A0A0B1T641"/>
<dbReference type="GO" id="GO:0008270">
    <property type="term" value="F:zinc ion binding"/>
    <property type="evidence" value="ECO:0007669"/>
    <property type="project" value="InterPro"/>
</dbReference>
<dbReference type="Gene3D" id="3.30.2010.30">
    <property type="match status" value="1"/>
</dbReference>
<dbReference type="GO" id="GO:0070006">
    <property type="term" value="F:metalloaminopeptidase activity"/>
    <property type="evidence" value="ECO:0007669"/>
    <property type="project" value="TreeGrafter"/>
</dbReference>
<reference evidence="2 3" key="1">
    <citation type="submission" date="2014-03" db="EMBL/GenBank/DDBJ databases">
        <title>Draft genome of the hookworm Oesophagostomum dentatum.</title>
        <authorList>
            <person name="Mitreva M."/>
        </authorList>
    </citation>
    <scope>NUCLEOTIDE SEQUENCE [LARGE SCALE GENOMIC DNA]</scope>
    <source>
        <strain evidence="2 3">OD-Hann</strain>
    </source>
</reference>
<protein>
    <recommendedName>
        <fullName evidence="1">Peptidase M1 membrane alanine aminopeptidase domain-containing protein</fullName>
    </recommendedName>
</protein>
<evidence type="ECO:0000313" key="2">
    <source>
        <dbReference type="EMBL" id="KHJ91262.1"/>
    </source>
</evidence>
<sequence length="64" mass="7563">MSDYGVDAGVKCLDYFDDLYKHPFPLKKQDMFALPDHSWDAMENWGLVTYRFVIYQDDCSSSTW</sequence>
<dbReference type="GO" id="GO:0006508">
    <property type="term" value="P:proteolysis"/>
    <property type="evidence" value="ECO:0007669"/>
    <property type="project" value="TreeGrafter"/>
</dbReference>
<accession>A0A0B1T641</accession>
<gene>
    <name evidence="2" type="ORF">OESDEN_08878</name>
</gene>
<feature type="domain" description="Peptidase M1 membrane alanine aminopeptidase" evidence="1">
    <location>
        <begin position="4"/>
        <end position="54"/>
    </location>
</feature>
<organism evidence="2 3">
    <name type="scientific">Oesophagostomum dentatum</name>
    <name type="common">Nodular worm</name>
    <dbReference type="NCBI Taxonomy" id="61180"/>
    <lineage>
        <taxon>Eukaryota</taxon>
        <taxon>Metazoa</taxon>
        <taxon>Ecdysozoa</taxon>
        <taxon>Nematoda</taxon>
        <taxon>Chromadorea</taxon>
        <taxon>Rhabditida</taxon>
        <taxon>Rhabditina</taxon>
        <taxon>Rhabditomorpha</taxon>
        <taxon>Strongyloidea</taxon>
        <taxon>Strongylidae</taxon>
        <taxon>Oesophagostomum</taxon>
    </lineage>
</organism>
<dbReference type="SUPFAM" id="SSF55486">
    <property type="entry name" value="Metalloproteases ('zincins'), catalytic domain"/>
    <property type="match status" value="1"/>
</dbReference>
<dbReference type="OrthoDB" id="6368475at2759"/>
<dbReference type="InterPro" id="IPR050344">
    <property type="entry name" value="Peptidase_M1_aminopeptidases"/>
</dbReference>
<dbReference type="GO" id="GO:0016020">
    <property type="term" value="C:membrane"/>
    <property type="evidence" value="ECO:0007669"/>
    <property type="project" value="TreeGrafter"/>
</dbReference>
<dbReference type="GO" id="GO:0005615">
    <property type="term" value="C:extracellular space"/>
    <property type="evidence" value="ECO:0007669"/>
    <property type="project" value="TreeGrafter"/>
</dbReference>